<dbReference type="SUPFAM" id="SSF81698">
    <property type="entry name" value="FF domain"/>
    <property type="match status" value="2"/>
</dbReference>
<name>A0A8C8VDU3_9SAUR</name>
<dbReference type="FunFam" id="1.10.10.440:FF:000001">
    <property type="entry name" value="Transcription elongation regulator 1 like"/>
    <property type="match status" value="1"/>
</dbReference>
<dbReference type="SMART" id="SM00456">
    <property type="entry name" value="WW"/>
    <property type="match status" value="1"/>
</dbReference>
<reference evidence="7" key="1">
    <citation type="submission" date="2025-08" db="UniProtKB">
        <authorList>
            <consortium name="Ensembl"/>
        </authorList>
    </citation>
    <scope>IDENTIFICATION</scope>
</reference>
<dbReference type="Pfam" id="PF23517">
    <property type="entry name" value="WW_TCERG1"/>
    <property type="match status" value="1"/>
</dbReference>
<evidence type="ECO:0000259" key="6">
    <source>
        <dbReference type="PROSITE" id="PS51676"/>
    </source>
</evidence>
<dbReference type="GO" id="GO:0070063">
    <property type="term" value="F:RNA polymerase binding"/>
    <property type="evidence" value="ECO:0007669"/>
    <property type="project" value="InterPro"/>
</dbReference>
<feature type="compositionally biased region" description="Basic and acidic residues" evidence="4">
    <location>
        <begin position="342"/>
        <end position="361"/>
    </location>
</feature>
<dbReference type="InterPro" id="IPR001202">
    <property type="entry name" value="WW_dom"/>
</dbReference>
<dbReference type="PANTHER" id="PTHR15377">
    <property type="entry name" value="TRANSCRIPTION ELONGATION REGULATOR 1"/>
    <property type="match status" value="1"/>
</dbReference>
<evidence type="ECO:0000256" key="1">
    <source>
        <dbReference type="ARBA" id="ARBA00022737"/>
    </source>
</evidence>
<feature type="domain" description="FF" evidence="6">
    <location>
        <begin position="475"/>
        <end position="530"/>
    </location>
</feature>
<dbReference type="Gene3D" id="1.10.10.440">
    <property type="entry name" value="FF domain"/>
    <property type="match status" value="2"/>
</dbReference>
<evidence type="ECO:0000313" key="8">
    <source>
        <dbReference type="Proteomes" id="UP000694393"/>
    </source>
</evidence>
<reference evidence="7" key="2">
    <citation type="submission" date="2025-09" db="UniProtKB">
        <authorList>
            <consortium name="Ensembl"/>
        </authorList>
    </citation>
    <scope>IDENTIFICATION</scope>
</reference>
<dbReference type="PROSITE" id="PS51676">
    <property type="entry name" value="FF"/>
    <property type="match status" value="2"/>
</dbReference>
<sequence>VGRGARWKVRERRMLPAPRAKRRPPLLWPMNAEPPPPPWIWMVPSAAGFIRVGGAGVVPPPLLLSSPHPPPPAPLLPALPGWQVPCEPFLPLSVSSAPEQRLAVHQYPLLDGQWMFGAHSPVIGFSPSSTVEFVPIFPHVYTSTVPPHSRKSWRDKRLPNCKIYLNNAFALDSAWIHPEESRIFQGNEKPFLMTNQVAMAISRPTTASRPLPTVVLTPQPLPGGCQNSLKQVGSNQTIAFAAAAAAMVSVDSEAPQGPSPTSVQPCHVLTLSPVKIPVLTSPFPDDSTSNGDKPVASTPVPGSPWCVVWTGDDRVFFFNPTMQLSVWEKPVDLKNRGDINRIIEDPPHKRKLEASATDKSDSSCLEEASDDHSTKTKRNKMEDPQNADQEKVEVEEKNVKTSAHQIMLPLDERIAHFRDMLLERGVSAFSTWEKELHKIVFDPRYLLLNSEERKQIFEQFVKTRIRDEYKEKKNKLLLAKEEFKKLLEESKLSPRTTFKEFAEKYGRDQRFRLVQKRKDQEHFFNQFILILKKRDKENRIRLRKMR</sequence>
<feature type="domain" description="WW" evidence="5">
    <location>
        <begin position="303"/>
        <end position="332"/>
    </location>
</feature>
<keyword evidence="3" id="KW-0175">Coiled coil</keyword>
<dbReference type="FunFam" id="2.20.70.10:FF:000049">
    <property type="entry name" value="Transcription elongation regulator 1-like"/>
    <property type="match status" value="1"/>
</dbReference>
<dbReference type="GO" id="GO:0005634">
    <property type="term" value="C:nucleus"/>
    <property type="evidence" value="ECO:0007669"/>
    <property type="project" value="TreeGrafter"/>
</dbReference>
<protein>
    <recommendedName>
        <fullName evidence="2">Transcription elongation regulator 1-like protein</fullName>
    </recommendedName>
</protein>
<evidence type="ECO:0000256" key="4">
    <source>
        <dbReference type="SAM" id="MobiDB-lite"/>
    </source>
</evidence>
<dbReference type="PROSITE" id="PS50020">
    <property type="entry name" value="WW_DOMAIN_2"/>
    <property type="match status" value="1"/>
</dbReference>
<organism evidence="7 8">
    <name type="scientific">Pelusios castaneus</name>
    <name type="common">West African mud turtle</name>
    <dbReference type="NCBI Taxonomy" id="367368"/>
    <lineage>
        <taxon>Eukaryota</taxon>
        <taxon>Metazoa</taxon>
        <taxon>Chordata</taxon>
        <taxon>Craniata</taxon>
        <taxon>Vertebrata</taxon>
        <taxon>Euteleostomi</taxon>
        <taxon>Archelosauria</taxon>
        <taxon>Testudinata</taxon>
        <taxon>Testudines</taxon>
        <taxon>Pleurodira</taxon>
        <taxon>Pelomedusidae</taxon>
        <taxon>Pelusios</taxon>
    </lineage>
</organism>
<keyword evidence="8" id="KW-1185">Reference proteome</keyword>
<dbReference type="Gene3D" id="2.20.70.10">
    <property type="match status" value="1"/>
</dbReference>
<dbReference type="InterPro" id="IPR036517">
    <property type="entry name" value="FF_domain_sf"/>
</dbReference>
<dbReference type="InterPro" id="IPR045148">
    <property type="entry name" value="TCRG1-like"/>
</dbReference>
<dbReference type="GO" id="GO:0003712">
    <property type="term" value="F:transcription coregulator activity"/>
    <property type="evidence" value="ECO:0007669"/>
    <property type="project" value="TreeGrafter"/>
</dbReference>
<dbReference type="Proteomes" id="UP000694393">
    <property type="component" value="Unplaced"/>
</dbReference>
<evidence type="ECO:0000256" key="3">
    <source>
        <dbReference type="SAM" id="Coils"/>
    </source>
</evidence>
<feature type="coiled-coil region" evidence="3">
    <location>
        <begin position="462"/>
        <end position="489"/>
    </location>
</feature>
<dbReference type="CDD" id="cd00201">
    <property type="entry name" value="WW"/>
    <property type="match status" value="1"/>
</dbReference>
<dbReference type="SMART" id="SM00441">
    <property type="entry name" value="FF"/>
    <property type="match status" value="2"/>
</dbReference>
<dbReference type="Ensembl" id="ENSPCET00000000353.1">
    <property type="protein sequence ID" value="ENSPCEP00000000343.1"/>
    <property type="gene ID" value="ENSPCEG00000000286.1"/>
</dbReference>
<dbReference type="Pfam" id="PF01846">
    <property type="entry name" value="FF"/>
    <property type="match status" value="2"/>
</dbReference>
<feature type="region of interest" description="Disordered" evidence="4">
    <location>
        <begin position="342"/>
        <end position="398"/>
    </location>
</feature>
<dbReference type="InterPro" id="IPR036020">
    <property type="entry name" value="WW_dom_sf"/>
</dbReference>
<dbReference type="InterPro" id="IPR057565">
    <property type="entry name" value="WW_TCRG1_3rd"/>
</dbReference>
<keyword evidence="1" id="KW-0677">Repeat</keyword>
<evidence type="ECO:0000313" key="7">
    <source>
        <dbReference type="Ensembl" id="ENSPCEP00000000343.1"/>
    </source>
</evidence>
<dbReference type="FunFam" id="1.10.10.440:FF:000004">
    <property type="entry name" value="Transcription elongation regulator 1 like"/>
    <property type="match status" value="1"/>
</dbReference>
<dbReference type="AlphaFoldDB" id="A0A8C8VDU3"/>
<accession>A0A8C8VDU3</accession>
<dbReference type="PANTHER" id="PTHR15377:SF5">
    <property type="entry name" value="TRANSCRIPTION ELONGATION REGULATOR 1-LIKE PROTEIN"/>
    <property type="match status" value="1"/>
</dbReference>
<dbReference type="SUPFAM" id="SSF51045">
    <property type="entry name" value="WW domain"/>
    <property type="match status" value="1"/>
</dbReference>
<evidence type="ECO:0000256" key="2">
    <source>
        <dbReference type="ARBA" id="ARBA00073866"/>
    </source>
</evidence>
<proteinExistence type="predicted"/>
<feature type="domain" description="FF" evidence="6">
    <location>
        <begin position="410"/>
        <end position="463"/>
    </location>
</feature>
<evidence type="ECO:0000259" key="5">
    <source>
        <dbReference type="PROSITE" id="PS50020"/>
    </source>
</evidence>
<dbReference type="InterPro" id="IPR002713">
    <property type="entry name" value="FF_domain"/>
</dbReference>
<feature type="compositionally biased region" description="Basic and acidic residues" evidence="4">
    <location>
        <begin position="370"/>
        <end position="398"/>
    </location>
</feature>